<gene>
    <name evidence="1" type="ORF">D5086_014391</name>
</gene>
<dbReference type="Proteomes" id="UP000309997">
    <property type="component" value="Unassembled WGS sequence"/>
</dbReference>
<organism evidence="1 2">
    <name type="scientific">Populus alba</name>
    <name type="common">White poplar</name>
    <dbReference type="NCBI Taxonomy" id="43335"/>
    <lineage>
        <taxon>Eukaryota</taxon>
        <taxon>Viridiplantae</taxon>
        <taxon>Streptophyta</taxon>
        <taxon>Embryophyta</taxon>
        <taxon>Tracheophyta</taxon>
        <taxon>Spermatophyta</taxon>
        <taxon>Magnoliopsida</taxon>
        <taxon>eudicotyledons</taxon>
        <taxon>Gunneridae</taxon>
        <taxon>Pentapetalae</taxon>
        <taxon>rosids</taxon>
        <taxon>fabids</taxon>
        <taxon>Malpighiales</taxon>
        <taxon>Salicaceae</taxon>
        <taxon>Saliceae</taxon>
        <taxon>Populus</taxon>
    </lineage>
</organism>
<proteinExistence type="predicted"/>
<protein>
    <submittedName>
        <fullName evidence="1">Uncharacterized protein</fullName>
    </submittedName>
</protein>
<sequence>MLSSHSSFIFQEEDNESVNENDADLNKSLNKQRRHAVAAAPGEQRRSIASRSTYKDKGGKSSQNSRMQRQLCSW</sequence>
<dbReference type="EMBL" id="RCHU02000007">
    <property type="protein sequence ID" value="KAL3583330.1"/>
    <property type="molecule type" value="Genomic_DNA"/>
</dbReference>
<keyword evidence="2" id="KW-1185">Reference proteome</keyword>
<accession>A0ACC4BY16</accession>
<evidence type="ECO:0000313" key="1">
    <source>
        <dbReference type="EMBL" id="KAL3583330.1"/>
    </source>
</evidence>
<evidence type="ECO:0000313" key="2">
    <source>
        <dbReference type="Proteomes" id="UP000309997"/>
    </source>
</evidence>
<reference evidence="1 2" key="1">
    <citation type="journal article" date="2024" name="Plant Biotechnol. J.">
        <title>Genome and CRISPR/Cas9 system of a widespread forest tree (Populus alba) in the world.</title>
        <authorList>
            <person name="Liu Y.J."/>
            <person name="Jiang P.F."/>
            <person name="Han X.M."/>
            <person name="Li X.Y."/>
            <person name="Wang H.M."/>
            <person name="Wang Y.J."/>
            <person name="Wang X.X."/>
            <person name="Zeng Q.Y."/>
        </authorList>
    </citation>
    <scope>NUCLEOTIDE SEQUENCE [LARGE SCALE GENOMIC DNA]</scope>
    <source>
        <strain evidence="2">cv. PAL-ZL1</strain>
    </source>
</reference>
<comment type="caution">
    <text evidence="1">The sequence shown here is derived from an EMBL/GenBank/DDBJ whole genome shotgun (WGS) entry which is preliminary data.</text>
</comment>
<name>A0ACC4BY16_POPAL</name>